<dbReference type="PANTHER" id="PTHR45953">
    <property type="entry name" value="IDURONATE 2-SULFATASE"/>
    <property type="match status" value="1"/>
</dbReference>
<sequence>MRTIMILLDSLNRHHLKIYNPGSDAYTPNIDRFAADSVVFDNHFIGSAPCMPARRDIFTGRLGFLERNWGPIEPFDITLPACLRENGFYTHIITDHTHYFEIGGENYTYLFNTWDYHRGQEFDAWVSRLKQPEIDRESYGKKSSQYLLNRQRFTTDAEYPSPRTFRAACEWVRENKGGDNFFLLVEAFDPHEPFDCPQEFHDIYNEHYDGKEFNWSTYASVTEPEDAVKRLNTCYKSTLSMTDKWFGKFIETLKQNSMYEDTLIIFTTDHGHMLGEHNFTGKNFMHAYNEMAHIPLFMRLPGGVCSGSRVSALTQNIDIMPTVLKYHKCEVPETVKGYSLLDVIGNSVKGREGLIYGWFGRAVNIFDGKYTYFRAPKDGENKPLYNYCGIPTTIWRYYGNEYADSIEMGRFLPYTNYPVYRIPPKNNEDIYGDIKYVLKNELYDIEDDYSQQHPISDENLESLLCKKLISCMENAECPLEQFERLGLKQE</sequence>
<dbReference type="eggNOG" id="COG3119">
    <property type="taxonomic scope" value="Bacteria"/>
</dbReference>
<keyword evidence="5" id="KW-1185">Reference proteome</keyword>
<comment type="caution">
    <text evidence="4">The sequence shown here is derived from an EMBL/GenBank/DDBJ whole genome shotgun (WGS) entry which is preliminary data.</text>
</comment>
<dbReference type="InterPro" id="IPR017850">
    <property type="entry name" value="Alkaline_phosphatase_core_sf"/>
</dbReference>
<dbReference type="PANTHER" id="PTHR45953:SF1">
    <property type="entry name" value="IDURONATE 2-SULFATASE"/>
    <property type="match status" value="1"/>
</dbReference>
<dbReference type="STRING" id="1195236.CTER_3100"/>
<dbReference type="GO" id="GO:0008484">
    <property type="term" value="F:sulfuric ester hydrolase activity"/>
    <property type="evidence" value="ECO:0007669"/>
    <property type="project" value="TreeGrafter"/>
</dbReference>
<evidence type="ECO:0000259" key="3">
    <source>
        <dbReference type="Pfam" id="PF00884"/>
    </source>
</evidence>
<dbReference type="GO" id="GO:0005737">
    <property type="term" value="C:cytoplasm"/>
    <property type="evidence" value="ECO:0007669"/>
    <property type="project" value="TreeGrafter"/>
</dbReference>
<dbReference type="RefSeq" id="WP_004627119.1">
    <property type="nucleotide sequence ID" value="NZ_AORV01000043.1"/>
</dbReference>
<dbReference type="PATRIC" id="fig|1195236.3.peg.3324"/>
<evidence type="ECO:0000256" key="1">
    <source>
        <dbReference type="ARBA" id="ARBA00022723"/>
    </source>
</evidence>
<dbReference type="InterPro" id="IPR000917">
    <property type="entry name" value="Sulfatase_N"/>
</dbReference>
<dbReference type="SUPFAM" id="SSF53649">
    <property type="entry name" value="Alkaline phosphatase-like"/>
    <property type="match status" value="1"/>
</dbReference>
<keyword evidence="2" id="KW-0378">Hydrolase</keyword>
<dbReference type="GO" id="GO:0046872">
    <property type="term" value="F:metal ion binding"/>
    <property type="evidence" value="ECO:0007669"/>
    <property type="project" value="UniProtKB-KW"/>
</dbReference>
<dbReference type="Proteomes" id="UP000014155">
    <property type="component" value="Unassembled WGS sequence"/>
</dbReference>
<keyword evidence="1" id="KW-0479">Metal-binding</keyword>
<evidence type="ECO:0000256" key="2">
    <source>
        <dbReference type="ARBA" id="ARBA00022801"/>
    </source>
</evidence>
<evidence type="ECO:0000313" key="4">
    <source>
        <dbReference type="EMBL" id="EMS71100.1"/>
    </source>
</evidence>
<dbReference type="CDD" id="cd16148">
    <property type="entry name" value="sulfatase_like"/>
    <property type="match status" value="1"/>
</dbReference>
<feature type="domain" description="Sulfatase N-terminal" evidence="3">
    <location>
        <begin position="4"/>
        <end position="325"/>
    </location>
</feature>
<protein>
    <submittedName>
        <fullName evidence="4">Arylsulfatase A</fullName>
    </submittedName>
</protein>
<reference evidence="4 5" key="1">
    <citation type="journal article" date="2013" name="Genome Announc.">
        <title>Draft Genome Sequence of the Cellulolytic, Mesophilic, Anaerobic Bacterium Clostridium termitidis Strain CT1112 (DSM 5398).</title>
        <authorList>
            <person name="Lal S."/>
            <person name="Ramachandran U."/>
            <person name="Zhang X."/>
            <person name="Munir R."/>
            <person name="Sparling R."/>
            <person name="Levin D.B."/>
        </authorList>
    </citation>
    <scope>NUCLEOTIDE SEQUENCE [LARGE SCALE GENOMIC DNA]</scope>
    <source>
        <strain evidence="4 5">CT1112</strain>
    </source>
</reference>
<proteinExistence type="predicted"/>
<evidence type="ECO:0000313" key="5">
    <source>
        <dbReference type="Proteomes" id="UP000014155"/>
    </source>
</evidence>
<dbReference type="Pfam" id="PF00884">
    <property type="entry name" value="Sulfatase"/>
    <property type="match status" value="1"/>
</dbReference>
<gene>
    <name evidence="4" type="ORF">CTER_3100</name>
</gene>
<name>S0FHB5_RUMCE</name>
<dbReference type="Gene3D" id="3.40.720.10">
    <property type="entry name" value="Alkaline Phosphatase, subunit A"/>
    <property type="match status" value="1"/>
</dbReference>
<accession>S0FHB5</accession>
<dbReference type="AlphaFoldDB" id="S0FHB5"/>
<organism evidence="4 5">
    <name type="scientific">Ruminiclostridium cellobioparum subsp. termitidis CT1112</name>
    <dbReference type="NCBI Taxonomy" id="1195236"/>
    <lineage>
        <taxon>Bacteria</taxon>
        <taxon>Bacillati</taxon>
        <taxon>Bacillota</taxon>
        <taxon>Clostridia</taxon>
        <taxon>Eubacteriales</taxon>
        <taxon>Oscillospiraceae</taxon>
        <taxon>Ruminiclostridium</taxon>
    </lineage>
</organism>
<dbReference type="EMBL" id="AORV01000043">
    <property type="protein sequence ID" value="EMS71100.1"/>
    <property type="molecule type" value="Genomic_DNA"/>
</dbReference>